<evidence type="ECO:0000256" key="10">
    <source>
        <dbReference type="ARBA" id="ARBA00038043"/>
    </source>
</evidence>
<dbReference type="Pfam" id="PF00560">
    <property type="entry name" value="LRR_1"/>
    <property type="match status" value="2"/>
</dbReference>
<dbReference type="PANTHER" id="PTHR48059:SF30">
    <property type="entry name" value="OS06G0587000 PROTEIN"/>
    <property type="match status" value="1"/>
</dbReference>
<dbReference type="AlphaFoldDB" id="A0A8T2WI26"/>
<evidence type="ECO:0000313" key="13">
    <source>
        <dbReference type="Proteomes" id="UP000807159"/>
    </source>
</evidence>
<comment type="caution">
    <text evidence="12">The sequence shown here is derived from an EMBL/GenBank/DDBJ whole genome shotgun (WGS) entry which is preliminary data.</text>
</comment>
<accession>A0A8T2WI26</accession>
<proteinExistence type="inferred from homology"/>
<comment type="subcellular location">
    <subcellularLocation>
        <location evidence="1">Cell envelope</location>
    </subcellularLocation>
    <subcellularLocation>
        <location evidence="2">Membrane</location>
        <topology evidence="2">Single-pass type I membrane protein</topology>
    </subcellularLocation>
</comment>
<organism evidence="12 13">
    <name type="scientific">Populus deltoides</name>
    <name type="common">Eastern poplar</name>
    <name type="synonym">Eastern cottonwood</name>
    <dbReference type="NCBI Taxonomy" id="3696"/>
    <lineage>
        <taxon>Eukaryota</taxon>
        <taxon>Viridiplantae</taxon>
        <taxon>Streptophyta</taxon>
        <taxon>Embryophyta</taxon>
        <taxon>Tracheophyta</taxon>
        <taxon>Spermatophyta</taxon>
        <taxon>Magnoliopsida</taxon>
        <taxon>eudicotyledons</taxon>
        <taxon>Gunneridae</taxon>
        <taxon>Pentapetalae</taxon>
        <taxon>rosids</taxon>
        <taxon>fabids</taxon>
        <taxon>Malpighiales</taxon>
        <taxon>Salicaceae</taxon>
        <taxon>Saliceae</taxon>
        <taxon>Populus</taxon>
    </lineage>
</organism>
<dbReference type="EMBL" id="JACEGQ020000227">
    <property type="protein sequence ID" value="KAH8479337.1"/>
    <property type="molecule type" value="Genomic_DNA"/>
</dbReference>
<evidence type="ECO:0000256" key="2">
    <source>
        <dbReference type="ARBA" id="ARBA00004479"/>
    </source>
</evidence>
<feature type="domain" description="Leucine-rich repeat-containing N-terminal plant-type" evidence="11">
    <location>
        <begin position="40"/>
        <end position="79"/>
    </location>
</feature>
<evidence type="ECO:0000256" key="3">
    <source>
        <dbReference type="ARBA" id="ARBA00022614"/>
    </source>
</evidence>
<dbReference type="InterPro" id="IPR051848">
    <property type="entry name" value="PGIP"/>
</dbReference>
<evidence type="ECO:0000256" key="6">
    <source>
        <dbReference type="ARBA" id="ARBA00022737"/>
    </source>
</evidence>
<dbReference type="SUPFAM" id="SSF52058">
    <property type="entry name" value="L domain-like"/>
    <property type="match status" value="1"/>
</dbReference>
<keyword evidence="3" id="KW-0433">Leucine-rich repeat</keyword>
<dbReference type="Proteomes" id="UP000807159">
    <property type="component" value="Unassembled WGS sequence"/>
</dbReference>
<keyword evidence="7" id="KW-1133">Transmembrane helix</keyword>
<keyword evidence="8" id="KW-0472">Membrane</keyword>
<name>A0A8T2WI26_POPDE</name>
<dbReference type="InterPro" id="IPR032675">
    <property type="entry name" value="LRR_dom_sf"/>
</dbReference>
<keyword evidence="4" id="KW-0812">Transmembrane</keyword>
<dbReference type="GO" id="GO:0016020">
    <property type="term" value="C:membrane"/>
    <property type="evidence" value="ECO:0007669"/>
    <property type="project" value="UniProtKB-SubCell"/>
</dbReference>
<dbReference type="InterPro" id="IPR013210">
    <property type="entry name" value="LRR_N_plant-typ"/>
</dbReference>
<keyword evidence="6" id="KW-0677">Repeat</keyword>
<dbReference type="Gene3D" id="3.80.10.10">
    <property type="entry name" value="Ribonuclease Inhibitor"/>
    <property type="match status" value="1"/>
</dbReference>
<gene>
    <name evidence="12" type="ORF">H0E87_031665</name>
</gene>
<keyword evidence="13" id="KW-1185">Reference proteome</keyword>
<dbReference type="PROSITE" id="PS51450">
    <property type="entry name" value="LRR"/>
    <property type="match status" value="1"/>
</dbReference>
<evidence type="ECO:0000256" key="4">
    <source>
        <dbReference type="ARBA" id="ARBA00022692"/>
    </source>
</evidence>
<evidence type="ECO:0000256" key="8">
    <source>
        <dbReference type="ARBA" id="ARBA00023136"/>
    </source>
</evidence>
<sequence length="259" mass="29378">VQTRITNSNPPKCREITPIVLLIHFPHPHPFPFHANSQFHDQEQAVLLRLKQHWQNPLSLEQWTPSNSSHCTWPGVVCTDNYITQLILDNKNISGTIPPFLSDLKNLTFLNFSNNNIIGKFPVAVHNLSKLEVLDLSQNYIVGTIPDDIDCLARLSYLNLCVNNFTGSIPAAIGRIPELRTLYLHDNLFEGTFPPEIGNLSKLEGVIYGSQWLFSIKVAFQFHPAEETEDVVDFRSEFDWRDSTNDWRNGGIGALGFIL</sequence>
<dbReference type="FunFam" id="3.80.10.10:FF:000077">
    <property type="entry name" value="LRR receptor-like serine/threonine-protein kinase ERL1"/>
    <property type="match status" value="1"/>
</dbReference>
<evidence type="ECO:0000256" key="9">
    <source>
        <dbReference type="ARBA" id="ARBA00023180"/>
    </source>
</evidence>
<evidence type="ECO:0000259" key="11">
    <source>
        <dbReference type="Pfam" id="PF08263"/>
    </source>
</evidence>
<protein>
    <recommendedName>
        <fullName evidence="11">Leucine-rich repeat-containing N-terminal plant-type domain-containing protein</fullName>
    </recommendedName>
</protein>
<reference evidence="12" key="1">
    <citation type="journal article" date="2021" name="J. Hered.">
        <title>Genome Assembly of Salicaceae Populus deltoides (Eastern Cottonwood) I-69 Based on Nanopore Sequencing and Hi-C Technologies.</title>
        <authorList>
            <person name="Bai S."/>
            <person name="Wu H."/>
            <person name="Zhang J."/>
            <person name="Pan Z."/>
            <person name="Zhao W."/>
            <person name="Li Z."/>
            <person name="Tong C."/>
        </authorList>
    </citation>
    <scope>NUCLEOTIDE SEQUENCE</scope>
    <source>
        <tissue evidence="12">Leaf</tissue>
    </source>
</reference>
<dbReference type="InterPro" id="IPR001611">
    <property type="entry name" value="Leu-rich_rpt"/>
</dbReference>
<dbReference type="Pfam" id="PF08263">
    <property type="entry name" value="LRRNT_2"/>
    <property type="match status" value="1"/>
</dbReference>
<keyword evidence="9" id="KW-0325">Glycoprotein</keyword>
<evidence type="ECO:0000256" key="1">
    <source>
        <dbReference type="ARBA" id="ARBA00004196"/>
    </source>
</evidence>
<evidence type="ECO:0000256" key="5">
    <source>
        <dbReference type="ARBA" id="ARBA00022729"/>
    </source>
</evidence>
<dbReference type="PANTHER" id="PTHR48059">
    <property type="entry name" value="POLYGALACTURONASE INHIBITOR 1"/>
    <property type="match status" value="1"/>
</dbReference>
<evidence type="ECO:0000256" key="7">
    <source>
        <dbReference type="ARBA" id="ARBA00022989"/>
    </source>
</evidence>
<dbReference type="Pfam" id="PF13855">
    <property type="entry name" value="LRR_8"/>
    <property type="match status" value="1"/>
</dbReference>
<comment type="similarity">
    <text evidence="10">Belongs to the polygalacturonase-inhibiting protein family.</text>
</comment>
<evidence type="ECO:0000313" key="12">
    <source>
        <dbReference type="EMBL" id="KAH8479337.1"/>
    </source>
</evidence>
<keyword evidence="5" id="KW-0732">Signal</keyword>
<feature type="non-terminal residue" evidence="12">
    <location>
        <position position="1"/>
    </location>
</feature>